<comment type="caution">
    <text evidence="7">The sequence shown here is derived from an EMBL/GenBank/DDBJ whole genome shotgun (WGS) entry which is preliminary data.</text>
</comment>
<feature type="transmembrane region" description="Helical" evidence="6">
    <location>
        <begin position="91"/>
        <end position="108"/>
    </location>
</feature>
<dbReference type="GO" id="GO:0006829">
    <property type="term" value="P:zinc ion transport"/>
    <property type="evidence" value="ECO:0007669"/>
    <property type="project" value="UniProtKB-ARBA"/>
</dbReference>
<evidence type="ECO:0000256" key="6">
    <source>
        <dbReference type="SAM" id="Phobius"/>
    </source>
</evidence>
<dbReference type="PANTHER" id="PTHR11040:SF74">
    <property type="entry name" value="ZINC TRANSPORTER ZIP3"/>
    <property type="match status" value="1"/>
</dbReference>
<name>A0ABD2J192_HETSC</name>
<keyword evidence="8" id="KW-1185">Reference proteome</keyword>
<proteinExistence type="predicted"/>
<feature type="transmembrane region" description="Helical" evidence="6">
    <location>
        <begin position="329"/>
        <end position="350"/>
    </location>
</feature>
<feature type="transmembrane region" description="Helical" evidence="6">
    <location>
        <begin position="262"/>
        <end position="283"/>
    </location>
</feature>
<dbReference type="PANTHER" id="PTHR11040">
    <property type="entry name" value="ZINC/IRON TRANSPORTER"/>
    <property type="match status" value="1"/>
</dbReference>
<evidence type="ECO:0000256" key="2">
    <source>
        <dbReference type="ARBA" id="ARBA00022692"/>
    </source>
</evidence>
<keyword evidence="2 6" id="KW-0812">Transmembrane</keyword>
<dbReference type="Proteomes" id="UP001620645">
    <property type="component" value="Unassembled WGS sequence"/>
</dbReference>
<evidence type="ECO:0000256" key="4">
    <source>
        <dbReference type="ARBA" id="ARBA00023136"/>
    </source>
</evidence>
<feature type="transmembrane region" description="Helical" evidence="6">
    <location>
        <begin position="362"/>
        <end position="380"/>
    </location>
</feature>
<organism evidence="7 8">
    <name type="scientific">Heterodera schachtii</name>
    <name type="common">Sugarbeet cyst nematode worm</name>
    <name type="synonym">Tylenchus schachtii</name>
    <dbReference type="NCBI Taxonomy" id="97005"/>
    <lineage>
        <taxon>Eukaryota</taxon>
        <taxon>Metazoa</taxon>
        <taxon>Ecdysozoa</taxon>
        <taxon>Nematoda</taxon>
        <taxon>Chromadorea</taxon>
        <taxon>Rhabditida</taxon>
        <taxon>Tylenchina</taxon>
        <taxon>Tylenchomorpha</taxon>
        <taxon>Tylenchoidea</taxon>
        <taxon>Heteroderidae</taxon>
        <taxon>Heteroderinae</taxon>
        <taxon>Heterodera</taxon>
    </lineage>
</organism>
<evidence type="ECO:0000313" key="8">
    <source>
        <dbReference type="Proteomes" id="UP001620645"/>
    </source>
</evidence>
<reference evidence="7 8" key="1">
    <citation type="submission" date="2024-10" db="EMBL/GenBank/DDBJ databases">
        <authorList>
            <person name="Kim D."/>
        </authorList>
    </citation>
    <scope>NUCLEOTIDE SEQUENCE [LARGE SCALE GENOMIC DNA]</scope>
    <source>
        <strain evidence="7">Taebaek</strain>
    </source>
</reference>
<feature type="region of interest" description="Disordered" evidence="5">
    <location>
        <begin position="126"/>
        <end position="196"/>
    </location>
</feature>
<sequence>MDTISLQVLLAFAMFATTALAGLLPIKLLHAITRRQDENDEQRSRKSDYILTLLSCFAGGVFMSTCFLDIFPHINENYAHFLAKSQWNTDFPFPQFFVCCGFFLVYFLEEICLKVFASAKQHQQHAHCHNGGHGGHSHGNSEGKSHHHHRHGHEECINEPLKTNVGSDKKGGGNASAAAPLGVNGDDSDSSAHSVSPFKQRSMSVLTHEIVIDESLKYMSKADNHHDQMESTILRSLTFAIAMSFHSVLEGFALGVQDNNTGILTLFVSLIIHKGIEAFSVGLQITRSNGRRMLMVILTIIVYSLMTPFGSLVGVLVTNMDIDELLKDAISVVLEALAGGTFIYVTFFEVLAQERANHHSNLVQLSAIVLGFLVICALQVNEQFTEQTSKKSIQGH</sequence>
<feature type="transmembrane region" description="Helical" evidence="6">
    <location>
        <begin position="6"/>
        <end position="29"/>
    </location>
</feature>
<feature type="transmembrane region" description="Helical" evidence="6">
    <location>
        <begin position="295"/>
        <end position="317"/>
    </location>
</feature>
<evidence type="ECO:0000256" key="5">
    <source>
        <dbReference type="SAM" id="MobiDB-lite"/>
    </source>
</evidence>
<feature type="transmembrane region" description="Helical" evidence="6">
    <location>
        <begin position="49"/>
        <end position="71"/>
    </location>
</feature>
<keyword evidence="3 6" id="KW-1133">Transmembrane helix</keyword>
<protein>
    <submittedName>
        <fullName evidence="7">Uncharacterized protein</fullName>
    </submittedName>
</protein>
<evidence type="ECO:0000313" key="7">
    <source>
        <dbReference type="EMBL" id="KAL3085341.1"/>
    </source>
</evidence>
<comment type="subcellular location">
    <subcellularLocation>
        <location evidence="1">Membrane</location>
        <topology evidence="1">Multi-pass membrane protein</topology>
    </subcellularLocation>
</comment>
<dbReference type="EMBL" id="JBICCN010000232">
    <property type="protein sequence ID" value="KAL3085341.1"/>
    <property type="molecule type" value="Genomic_DNA"/>
</dbReference>
<dbReference type="Pfam" id="PF02535">
    <property type="entry name" value="Zip"/>
    <property type="match status" value="1"/>
</dbReference>
<dbReference type="GO" id="GO:0016020">
    <property type="term" value="C:membrane"/>
    <property type="evidence" value="ECO:0007669"/>
    <property type="project" value="UniProtKB-SubCell"/>
</dbReference>
<accession>A0ABD2J192</accession>
<dbReference type="InterPro" id="IPR003689">
    <property type="entry name" value="ZIP"/>
</dbReference>
<evidence type="ECO:0000256" key="1">
    <source>
        <dbReference type="ARBA" id="ARBA00004141"/>
    </source>
</evidence>
<dbReference type="AlphaFoldDB" id="A0ABD2J192"/>
<keyword evidence="4 6" id="KW-0472">Membrane</keyword>
<gene>
    <name evidence="7" type="ORF">niasHS_010410</name>
</gene>
<evidence type="ECO:0000256" key="3">
    <source>
        <dbReference type="ARBA" id="ARBA00022989"/>
    </source>
</evidence>